<feature type="compositionally biased region" description="Low complexity" evidence="1">
    <location>
        <begin position="17"/>
        <end position="29"/>
    </location>
</feature>
<keyword evidence="2" id="KW-0812">Transmembrane</keyword>
<evidence type="ECO:0000313" key="3">
    <source>
        <dbReference type="EMBL" id="KAK3937980.1"/>
    </source>
</evidence>
<reference evidence="4" key="1">
    <citation type="journal article" date="2023" name="Mol. Phylogenet. Evol.">
        <title>Genome-scale phylogeny and comparative genomics of the fungal order Sordariales.</title>
        <authorList>
            <person name="Hensen N."/>
            <person name="Bonometti L."/>
            <person name="Westerberg I."/>
            <person name="Brannstrom I.O."/>
            <person name="Guillou S."/>
            <person name="Cros-Aarteil S."/>
            <person name="Calhoun S."/>
            <person name="Haridas S."/>
            <person name="Kuo A."/>
            <person name="Mondo S."/>
            <person name="Pangilinan J."/>
            <person name="Riley R."/>
            <person name="LaButti K."/>
            <person name="Andreopoulos B."/>
            <person name="Lipzen A."/>
            <person name="Chen C."/>
            <person name="Yan M."/>
            <person name="Daum C."/>
            <person name="Ng V."/>
            <person name="Clum A."/>
            <person name="Steindorff A."/>
            <person name="Ohm R.A."/>
            <person name="Martin F."/>
            <person name="Silar P."/>
            <person name="Natvig D.O."/>
            <person name="Lalanne C."/>
            <person name="Gautier V."/>
            <person name="Ament-Velasquez S.L."/>
            <person name="Kruys A."/>
            <person name="Hutchinson M.I."/>
            <person name="Powell A.J."/>
            <person name="Barry K."/>
            <person name="Miller A.N."/>
            <person name="Grigoriev I.V."/>
            <person name="Debuchy R."/>
            <person name="Gladieux P."/>
            <person name="Hiltunen Thoren M."/>
            <person name="Johannesson H."/>
        </authorList>
    </citation>
    <scope>NUCLEOTIDE SEQUENCE [LARGE SCALE GENOMIC DNA]</scope>
    <source>
        <strain evidence="4">CBS 340.73</strain>
    </source>
</reference>
<proteinExistence type="predicted"/>
<protein>
    <submittedName>
        <fullName evidence="3">Uncharacterized protein</fullName>
    </submittedName>
</protein>
<comment type="caution">
    <text evidence="3">The sequence shown here is derived from an EMBL/GenBank/DDBJ whole genome shotgun (WGS) entry which is preliminary data.</text>
</comment>
<feature type="region of interest" description="Disordered" evidence="1">
    <location>
        <begin position="1"/>
        <end position="32"/>
    </location>
</feature>
<evidence type="ECO:0000256" key="2">
    <source>
        <dbReference type="SAM" id="Phobius"/>
    </source>
</evidence>
<gene>
    <name evidence="3" type="ORF">QBC46DRAFT_391210</name>
</gene>
<accession>A0AAN6N391</accession>
<keyword evidence="4" id="KW-1185">Reference proteome</keyword>
<sequence length="705" mass="75317">MAFAPLPKWSGPPPKYSAHTASSSASSATPRSPGGFQSLRSALGSLGSFIIVGGTILTLCVLGFLIFLWTGEGPTGGQDASPGWRWFVLGQRITQVITLSTVLIRLVVAAQATVCTILIAAVVLEKHGIPLSKLAEVSVFRSINDGPLRMAWILMTSGPRAALVPTIATTVMLLGFVATQFMSTILVTDLRLALLVSDPRIDTVALQMSNSFADSLYPQNTFSRRPAFIPFGERNISEISPLPNQSGVSDTGILQRVFIPVPETNRTSLRSYQGKVYAMNSRFVCVRPVLEHLELMVTPGAQTVSSNFGVFISAGIDFNASLAKAQLEYPTGCDDGACFRTASWFNCTLPWVADVSFGSSSALCLPDGYNAYVPTNAWAINDAPLSNTSEVFVITRTNATAGSYNAAGTIPLPGQLTADAEWVTYVAENAVSIDLSLCFQQLDFDFCDARLSAESDLSAPSPSWEPGILGWNTTSLQSFLGIVNPNSNASDRGIYTVENIANSAKTNTTWDFTARLVTHIYAFPDVQNISVFLSPKAGGFSSALADTELQAVFTDVLAATNRPGVALQSMLTAMAGSAISEDLLQFDMLGNVTTASSVTVLTPRHSGGLVAVLVIVCVDIACAIAITWLFLTNTRFSAQGDFWHAVSQIVSPDTAWILRRSSQAKDRDIKGLLCSKNIVVRVGRAPGGERVVVMPVHPEDNDTAL</sequence>
<dbReference type="AlphaFoldDB" id="A0AAN6N391"/>
<keyword evidence="2" id="KW-1133">Transmembrane helix</keyword>
<dbReference type="EMBL" id="MU853840">
    <property type="protein sequence ID" value="KAK3937980.1"/>
    <property type="molecule type" value="Genomic_DNA"/>
</dbReference>
<feature type="transmembrane region" description="Helical" evidence="2">
    <location>
        <begin position="102"/>
        <end position="124"/>
    </location>
</feature>
<feature type="transmembrane region" description="Helical" evidence="2">
    <location>
        <begin position="609"/>
        <end position="631"/>
    </location>
</feature>
<organism evidence="3 4">
    <name type="scientific">Diplogelasinospora grovesii</name>
    <dbReference type="NCBI Taxonomy" id="303347"/>
    <lineage>
        <taxon>Eukaryota</taxon>
        <taxon>Fungi</taxon>
        <taxon>Dikarya</taxon>
        <taxon>Ascomycota</taxon>
        <taxon>Pezizomycotina</taxon>
        <taxon>Sordariomycetes</taxon>
        <taxon>Sordariomycetidae</taxon>
        <taxon>Sordariales</taxon>
        <taxon>Diplogelasinosporaceae</taxon>
        <taxon>Diplogelasinospora</taxon>
    </lineage>
</organism>
<dbReference type="Proteomes" id="UP001303473">
    <property type="component" value="Unassembled WGS sequence"/>
</dbReference>
<evidence type="ECO:0000313" key="4">
    <source>
        <dbReference type="Proteomes" id="UP001303473"/>
    </source>
</evidence>
<keyword evidence="2" id="KW-0472">Membrane</keyword>
<name>A0AAN6N391_9PEZI</name>
<feature type="transmembrane region" description="Helical" evidence="2">
    <location>
        <begin position="46"/>
        <end position="69"/>
    </location>
</feature>
<evidence type="ECO:0000256" key="1">
    <source>
        <dbReference type="SAM" id="MobiDB-lite"/>
    </source>
</evidence>